<evidence type="ECO:0000256" key="1">
    <source>
        <dbReference type="ARBA" id="ARBA00022737"/>
    </source>
</evidence>
<feature type="repeat" description="PPR" evidence="2">
    <location>
        <begin position="454"/>
        <end position="488"/>
    </location>
</feature>
<feature type="repeat" description="PPR" evidence="2">
    <location>
        <begin position="559"/>
        <end position="593"/>
    </location>
</feature>
<evidence type="ECO:0000256" key="2">
    <source>
        <dbReference type="PROSITE-ProRule" id="PRU00708"/>
    </source>
</evidence>
<feature type="repeat" description="PPR" evidence="2">
    <location>
        <begin position="208"/>
        <end position="242"/>
    </location>
</feature>
<dbReference type="EMBL" id="AUSU01002927">
    <property type="protein sequence ID" value="EPS67787.1"/>
    <property type="molecule type" value="Genomic_DNA"/>
</dbReference>
<keyword evidence="4" id="KW-1185">Reference proteome</keyword>
<evidence type="ECO:0008006" key="5">
    <source>
        <dbReference type="Google" id="ProtNLM"/>
    </source>
</evidence>
<feature type="repeat" description="PPR" evidence="2">
    <location>
        <begin position="524"/>
        <end position="558"/>
    </location>
</feature>
<dbReference type="PROSITE" id="PS51375">
    <property type="entry name" value="PPR"/>
    <property type="match status" value="8"/>
</dbReference>
<protein>
    <recommendedName>
        <fullName evidence="5">Pentacotripeptide-repeat region of PRORP domain-containing protein</fullName>
    </recommendedName>
</protein>
<reference evidence="3 4" key="1">
    <citation type="journal article" date="2013" name="BMC Genomics">
        <title>The miniature genome of a carnivorous plant Genlisea aurea contains a low number of genes and short non-coding sequences.</title>
        <authorList>
            <person name="Leushkin E.V."/>
            <person name="Sutormin R.A."/>
            <person name="Nabieva E.R."/>
            <person name="Penin A.A."/>
            <person name="Kondrashov A.S."/>
            <person name="Logacheva M.D."/>
        </authorList>
    </citation>
    <scope>NUCLEOTIDE SEQUENCE [LARGE SCALE GENOMIC DNA]</scope>
</reference>
<name>S8E5X6_9LAMI</name>
<organism evidence="3 4">
    <name type="scientific">Genlisea aurea</name>
    <dbReference type="NCBI Taxonomy" id="192259"/>
    <lineage>
        <taxon>Eukaryota</taxon>
        <taxon>Viridiplantae</taxon>
        <taxon>Streptophyta</taxon>
        <taxon>Embryophyta</taxon>
        <taxon>Tracheophyta</taxon>
        <taxon>Spermatophyta</taxon>
        <taxon>Magnoliopsida</taxon>
        <taxon>eudicotyledons</taxon>
        <taxon>Gunneridae</taxon>
        <taxon>Pentapetalae</taxon>
        <taxon>asterids</taxon>
        <taxon>lamiids</taxon>
        <taxon>Lamiales</taxon>
        <taxon>Lentibulariaceae</taxon>
        <taxon>Genlisea</taxon>
    </lineage>
</organism>
<dbReference type="Pfam" id="PF01535">
    <property type="entry name" value="PPR"/>
    <property type="match status" value="2"/>
</dbReference>
<dbReference type="InterPro" id="IPR002885">
    <property type="entry name" value="PPR_rpt"/>
</dbReference>
<feature type="non-terminal residue" evidence="3">
    <location>
        <position position="1"/>
    </location>
</feature>
<keyword evidence="1" id="KW-0677">Repeat</keyword>
<feature type="repeat" description="PPR" evidence="2">
    <location>
        <begin position="419"/>
        <end position="453"/>
    </location>
</feature>
<feature type="repeat" description="PPR" evidence="2">
    <location>
        <begin position="489"/>
        <end position="523"/>
    </location>
</feature>
<accession>S8E5X6</accession>
<dbReference type="Gene3D" id="1.25.40.10">
    <property type="entry name" value="Tetratricopeptide repeat domain"/>
    <property type="match status" value="5"/>
</dbReference>
<dbReference type="Pfam" id="PF12854">
    <property type="entry name" value="PPR_1"/>
    <property type="match status" value="1"/>
</dbReference>
<evidence type="ECO:0000313" key="3">
    <source>
        <dbReference type="EMBL" id="EPS67787.1"/>
    </source>
</evidence>
<dbReference type="AlphaFoldDB" id="S8E5X6"/>
<dbReference type="PANTHER" id="PTHR47932:SF2">
    <property type="entry name" value="OS10G0484300 PROTEIN"/>
    <property type="match status" value="1"/>
</dbReference>
<dbReference type="PANTHER" id="PTHR47932">
    <property type="entry name" value="ATPASE EXPRESSION PROTEIN 3"/>
    <property type="match status" value="1"/>
</dbReference>
<dbReference type="NCBIfam" id="TIGR00756">
    <property type="entry name" value="PPR"/>
    <property type="match status" value="9"/>
</dbReference>
<feature type="non-terminal residue" evidence="3">
    <location>
        <position position="617"/>
    </location>
</feature>
<evidence type="ECO:0000313" key="4">
    <source>
        <dbReference type="Proteomes" id="UP000015453"/>
    </source>
</evidence>
<feature type="repeat" description="PPR" evidence="2">
    <location>
        <begin position="173"/>
        <end position="207"/>
    </location>
</feature>
<dbReference type="OrthoDB" id="185373at2759"/>
<dbReference type="Proteomes" id="UP000015453">
    <property type="component" value="Unassembled WGS sequence"/>
</dbReference>
<dbReference type="InterPro" id="IPR011990">
    <property type="entry name" value="TPR-like_helical_dom_sf"/>
</dbReference>
<comment type="caution">
    <text evidence="3">The sequence shown here is derived from an EMBL/GenBank/DDBJ whole genome shotgun (WGS) entry which is preliminary data.</text>
</comment>
<dbReference type="GO" id="GO:0003729">
    <property type="term" value="F:mRNA binding"/>
    <property type="evidence" value="ECO:0007669"/>
    <property type="project" value="TreeGrafter"/>
</dbReference>
<sequence length="617" mass="69806">KPLDHCYISKILLSEDWYLLLRHEFNETKGISLSAQVAVSILQKLENCLGHLRFYIWISNTCAPISKNQSVRAALCDALFRKGPILLSAELIRDIKKSGCRLNEELICALIDSWGRLGLTKYCSDVFDQLAYLGILPTTRLYNALINALVKSDSLDLAYLKFQQMEVDNCARDRFTYNILIHGVCKANVLDEALRLVKQMEGSGYSPNVFTYTILIDGYCSSKRVDGAFVLLETMKKRNIRPNDATYRSLINGVFRSLPPEKAFESLFSWISREKDLPRVVHDSIIYNLCDHSLPKHVITVLRAALRAGYVPDSSVSTMALTCLLKGLDLEETCWMFECLTNHGAKVDLSTCLALIEALYRSRYEKKGDLYLSWVLKDGLISSVFSYNMLADCFCKAKMMSRALKLLEVMCRSRASFPNLVTFNTVLFGFCKCRDETKARETLLMLLKHGFKPDVFTFSSIIDLLCRIPRMDDAFSCFVEMAEWEVPPNAVVYNTLIRALCTSGTVARAVKLFRKMKDDGIPPDVYTFNALIQRYCKANRIKEAQRLLSSMLTMGVSPDNFTYIAFINSFCESGRLAEAKELLFSMELNGCRPDLLTCHSVVDAFVKAGGIQEAQDI</sequence>
<feature type="repeat" description="PPR" evidence="2">
    <location>
        <begin position="383"/>
        <end position="417"/>
    </location>
</feature>
<proteinExistence type="predicted"/>
<dbReference type="Pfam" id="PF13041">
    <property type="entry name" value="PPR_2"/>
    <property type="match status" value="3"/>
</dbReference>
<gene>
    <name evidence="3" type="ORF">M569_06986</name>
</gene>